<keyword evidence="1" id="KW-0677">Repeat</keyword>
<dbReference type="STRING" id="229920.ADM99_16225"/>
<keyword evidence="4" id="KW-0812">Transmembrane</keyword>
<dbReference type="SUPFAM" id="SSF48452">
    <property type="entry name" value="TPR-like"/>
    <property type="match status" value="2"/>
</dbReference>
<dbReference type="Gene3D" id="3.90.70.10">
    <property type="entry name" value="Cysteine proteinases"/>
    <property type="match status" value="1"/>
</dbReference>
<protein>
    <recommendedName>
        <fullName evidence="5">Peptidase C39-like domain-containing protein</fullName>
    </recommendedName>
</protein>
<dbReference type="InterPro" id="IPR013105">
    <property type="entry name" value="TPR_2"/>
</dbReference>
<keyword evidence="2 3" id="KW-0802">TPR repeat</keyword>
<feature type="transmembrane region" description="Helical" evidence="4">
    <location>
        <begin position="12"/>
        <end position="32"/>
    </location>
</feature>
<feature type="repeat" description="TPR" evidence="3">
    <location>
        <begin position="378"/>
        <end position="411"/>
    </location>
</feature>
<keyword evidence="4" id="KW-0472">Membrane</keyword>
<dbReference type="RefSeq" id="WP_062422567.1">
    <property type="nucleotide sequence ID" value="NZ_BBYA01000010.1"/>
</dbReference>
<dbReference type="InterPro" id="IPR019734">
    <property type="entry name" value="TPR_rpt"/>
</dbReference>
<dbReference type="InterPro" id="IPR011990">
    <property type="entry name" value="TPR-like_helical_dom_sf"/>
</dbReference>
<dbReference type="EMBL" id="LGCK01000014">
    <property type="protein sequence ID" value="KPL70644.1"/>
    <property type="molecule type" value="Genomic_DNA"/>
</dbReference>
<dbReference type="OrthoDB" id="147016at2"/>
<dbReference type="Pfam" id="PF13529">
    <property type="entry name" value="Peptidase_C39_2"/>
    <property type="match status" value="1"/>
</dbReference>
<sequence length="424" mass="48295">MNFHQKRKPTLPPVLTGIIGLVGVLLIGFIIYQLPPVNRRLSWRMEYAGIYLNGIFNPVAPMPTSAVAETIEIRDDTPTPPFPTLTQAASTQTGVPTTTPTPSPTAIPGEVMLASPAYESEDLNNCGPAALAMNLKFFGWQGNQFTISDVIKPIRGDRNVNVEELQFYVRNYAGYLKTEYRVGGTIERLKQIIATGIPVMIEEGYTVDKNYWLNDDRWAGHYLLINGYNDETQSFLTQDVFVGPDVQVKYTDLDKRWQSFNRVYILVYPAEKEEEIKQVMGDDWDLDTNRRHALDTALAETKSDPSNVFPWFNLGSNLVYFERYEEAAAAYDTARKIGLPQRMLRYQFGPFLAYFHSLRTEDLQAITEYALKRTANSEEALLWEGWAQYRLGHKTSALEYFQKALDARPGYADAEYALEYVRSH</sequence>
<dbReference type="Proteomes" id="UP000050430">
    <property type="component" value="Unassembled WGS sequence"/>
</dbReference>
<keyword evidence="4" id="KW-1133">Transmembrane helix</keyword>
<evidence type="ECO:0000259" key="5">
    <source>
        <dbReference type="Pfam" id="PF13529"/>
    </source>
</evidence>
<name>A0A0P6X6T0_9CHLR</name>
<dbReference type="Pfam" id="PF07719">
    <property type="entry name" value="TPR_2"/>
    <property type="match status" value="1"/>
</dbReference>
<dbReference type="Gene3D" id="1.25.40.10">
    <property type="entry name" value="Tetratricopeptide repeat domain"/>
    <property type="match status" value="1"/>
</dbReference>
<dbReference type="AlphaFoldDB" id="A0A0P6X6T0"/>
<dbReference type="InterPro" id="IPR039564">
    <property type="entry name" value="Peptidase_C39-like"/>
</dbReference>
<evidence type="ECO:0000313" key="7">
    <source>
        <dbReference type="Proteomes" id="UP000050430"/>
    </source>
</evidence>
<dbReference type="PROSITE" id="PS50005">
    <property type="entry name" value="TPR"/>
    <property type="match status" value="1"/>
</dbReference>
<keyword evidence="7" id="KW-1185">Reference proteome</keyword>
<evidence type="ECO:0000256" key="1">
    <source>
        <dbReference type="ARBA" id="ARBA00022737"/>
    </source>
</evidence>
<proteinExistence type="predicted"/>
<evidence type="ECO:0000256" key="4">
    <source>
        <dbReference type="SAM" id="Phobius"/>
    </source>
</evidence>
<accession>A0A0P6X6T0</accession>
<feature type="domain" description="Peptidase C39-like" evidence="5">
    <location>
        <begin position="122"/>
        <end position="239"/>
    </location>
</feature>
<evidence type="ECO:0000313" key="6">
    <source>
        <dbReference type="EMBL" id="KPL70644.1"/>
    </source>
</evidence>
<comment type="caution">
    <text evidence="6">The sequence shown here is derived from an EMBL/GenBank/DDBJ whole genome shotgun (WGS) entry which is preliminary data.</text>
</comment>
<organism evidence="6 7">
    <name type="scientific">Leptolinea tardivitalis</name>
    <dbReference type="NCBI Taxonomy" id="229920"/>
    <lineage>
        <taxon>Bacteria</taxon>
        <taxon>Bacillati</taxon>
        <taxon>Chloroflexota</taxon>
        <taxon>Anaerolineae</taxon>
        <taxon>Anaerolineales</taxon>
        <taxon>Anaerolineaceae</taxon>
        <taxon>Leptolinea</taxon>
    </lineage>
</organism>
<evidence type="ECO:0000256" key="2">
    <source>
        <dbReference type="ARBA" id="ARBA00022803"/>
    </source>
</evidence>
<evidence type="ECO:0000256" key="3">
    <source>
        <dbReference type="PROSITE-ProRule" id="PRU00339"/>
    </source>
</evidence>
<gene>
    <name evidence="6" type="ORF">ADM99_16225</name>
</gene>
<reference evidence="6 7" key="1">
    <citation type="submission" date="2015-07" db="EMBL/GenBank/DDBJ databases">
        <title>Genome sequence of Leptolinea tardivitalis DSM 16556.</title>
        <authorList>
            <person name="Hemp J."/>
            <person name="Ward L.M."/>
            <person name="Pace L.A."/>
            <person name="Fischer W.W."/>
        </authorList>
    </citation>
    <scope>NUCLEOTIDE SEQUENCE [LARGE SCALE GENOMIC DNA]</scope>
    <source>
        <strain evidence="6 7">YMTK-2</strain>
    </source>
</reference>